<organism evidence="2 3">
    <name type="scientific">Rhodococcus opacus</name>
    <name type="common">Nocardia opaca</name>
    <dbReference type="NCBI Taxonomy" id="37919"/>
    <lineage>
        <taxon>Bacteria</taxon>
        <taxon>Bacillati</taxon>
        <taxon>Actinomycetota</taxon>
        <taxon>Actinomycetes</taxon>
        <taxon>Mycobacteriales</taxon>
        <taxon>Nocardiaceae</taxon>
        <taxon>Rhodococcus</taxon>
    </lineage>
</organism>
<protein>
    <submittedName>
        <fullName evidence="2">Uncharacterized protein</fullName>
    </submittedName>
</protein>
<geneLocation type="plasmid" evidence="3">
    <name>pr1cp1</name>
</geneLocation>
<name>A0A1B1KIM8_RHOOP</name>
<evidence type="ECO:0000256" key="1">
    <source>
        <dbReference type="SAM" id="MobiDB-lite"/>
    </source>
</evidence>
<proteinExistence type="predicted"/>
<dbReference type="PATRIC" id="fig|37919.13.peg.8280"/>
<accession>A0A1B1KIM8</accession>
<dbReference type="AlphaFoldDB" id="A0A1B1KIM8"/>
<dbReference type="Proteomes" id="UP000186108">
    <property type="component" value="Plasmid pR1CP1"/>
</dbReference>
<feature type="region of interest" description="Disordered" evidence="1">
    <location>
        <begin position="74"/>
        <end position="104"/>
    </location>
</feature>
<gene>
    <name evidence="2" type="ORF">R1CP_39320</name>
</gene>
<sequence length="104" mass="11464">MSENTLVRVERICAELATTGQPITFTAVAEQAQIGRATLYRDKQLRAVVDEHRTRQTDARTLTGLATEVAHFAPWSRRSPPPSPNTKNNCAASAAIHRPDDEPL</sequence>
<evidence type="ECO:0000313" key="3">
    <source>
        <dbReference type="Proteomes" id="UP000186108"/>
    </source>
</evidence>
<keyword evidence="2" id="KW-0614">Plasmid</keyword>
<dbReference type="EMBL" id="CP009112">
    <property type="protein sequence ID" value="ANS32448.1"/>
    <property type="molecule type" value="Genomic_DNA"/>
</dbReference>
<dbReference type="RefSeq" id="WP_231138059.1">
    <property type="nucleotide sequence ID" value="NZ_CP009112.1"/>
</dbReference>
<evidence type="ECO:0000313" key="2">
    <source>
        <dbReference type="EMBL" id="ANS32448.1"/>
    </source>
</evidence>
<reference evidence="2 3" key="1">
    <citation type="submission" date="2014-07" db="EMBL/GenBank/DDBJ databases">
        <authorList>
            <person name="Zhang J.E."/>
            <person name="Yang H."/>
            <person name="Guo J."/>
            <person name="Deng Z."/>
            <person name="Luo H."/>
            <person name="Luo M."/>
            <person name="Zhao B."/>
        </authorList>
    </citation>
    <scope>NUCLEOTIDE SEQUENCE [LARGE SCALE GENOMIC DNA]</scope>
    <source>
        <strain evidence="2 3">1CP</strain>
        <plasmid evidence="3">Plasmid pr1cp1</plasmid>
    </source>
</reference>